<dbReference type="OrthoDB" id="1658288at2759"/>
<dbReference type="PANTHER" id="PTHR47691">
    <property type="entry name" value="REGULATOR-RELATED"/>
    <property type="match status" value="1"/>
</dbReference>
<dbReference type="InterPro" id="IPR027417">
    <property type="entry name" value="P-loop_NTPase"/>
</dbReference>
<dbReference type="GO" id="GO:0016887">
    <property type="term" value="F:ATP hydrolysis activity"/>
    <property type="evidence" value="ECO:0007669"/>
    <property type="project" value="InterPro"/>
</dbReference>
<proteinExistence type="predicted"/>
<dbReference type="Gene3D" id="1.25.40.10">
    <property type="entry name" value="Tetratricopeptide repeat domain"/>
    <property type="match status" value="1"/>
</dbReference>
<feature type="domain" description="AAA+ ATPase" evidence="1">
    <location>
        <begin position="63"/>
        <end position="219"/>
    </location>
</feature>
<dbReference type="Proteomes" id="UP000076738">
    <property type="component" value="Unassembled WGS sequence"/>
</dbReference>
<dbReference type="AlphaFoldDB" id="A0A167GC24"/>
<evidence type="ECO:0000259" key="1">
    <source>
        <dbReference type="SMART" id="SM00382"/>
    </source>
</evidence>
<name>A0A167GC24_CALVF</name>
<protein>
    <recommendedName>
        <fullName evidence="1">AAA+ ATPase domain-containing protein</fullName>
    </recommendedName>
</protein>
<dbReference type="InterPro" id="IPR011990">
    <property type="entry name" value="TPR-like_helical_dom_sf"/>
</dbReference>
<dbReference type="STRING" id="1330018.A0A167GC24"/>
<reference evidence="2 3" key="1">
    <citation type="journal article" date="2016" name="Mol. Biol. Evol.">
        <title>Comparative Genomics of Early-Diverging Mushroom-Forming Fungi Provides Insights into the Origins of Lignocellulose Decay Capabilities.</title>
        <authorList>
            <person name="Nagy L.G."/>
            <person name="Riley R."/>
            <person name="Tritt A."/>
            <person name="Adam C."/>
            <person name="Daum C."/>
            <person name="Floudas D."/>
            <person name="Sun H."/>
            <person name="Yadav J.S."/>
            <person name="Pangilinan J."/>
            <person name="Larsson K.H."/>
            <person name="Matsuura K."/>
            <person name="Barry K."/>
            <person name="Labutti K."/>
            <person name="Kuo R."/>
            <person name="Ohm R.A."/>
            <person name="Bhattacharya S.S."/>
            <person name="Shirouzu T."/>
            <person name="Yoshinaga Y."/>
            <person name="Martin F.M."/>
            <person name="Grigoriev I.V."/>
            <person name="Hibbett D.S."/>
        </authorList>
    </citation>
    <scope>NUCLEOTIDE SEQUENCE [LARGE SCALE GENOMIC DNA]</scope>
    <source>
        <strain evidence="2 3">TUFC12733</strain>
    </source>
</reference>
<dbReference type="SUPFAM" id="SSF48452">
    <property type="entry name" value="TPR-like"/>
    <property type="match status" value="1"/>
</dbReference>
<keyword evidence="3" id="KW-1185">Reference proteome</keyword>
<evidence type="ECO:0000313" key="3">
    <source>
        <dbReference type="Proteomes" id="UP000076738"/>
    </source>
</evidence>
<gene>
    <name evidence="2" type="ORF">CALVIDRAFT_394809</name>
</gene>
<dbReference type="SUPFAM" id="SSF52540">
    <property type="entry name" value="P-loop containing nucleoside triphosphate hydrolases"/>
    <property type="match status" value="1"/>
</dbReference>
<evidence type="ECO:0000313" key="2">
    <source>
        <dbReference type="EMBL" id="KZO90395.1"/>
    </source>
</evidence>
<dbReference type="InterPro" id="IPR003593">
    <property type="entry name" value="AAA+_ATPase"/>
</dbReference>
<dbReference type="SMART" id="SM00382">
    <property type="entry name" value="AAA"/>
    <property type="match status" value="1"/>
</dbReference>
<dbReference type="PRINTS" id="PR00364">
    <property type="entry name" value="DISEASERSIST"/>
</dbReference>
<sequence length="743" mass="82242">MKMFSKMQMGNSNTDDTFCCLSSTSTETTPCDFPLLQLPRKPEIFHGREAVSLQLKNSLLQDEGTRIAILGTGGIGKTTIAAIMLHDVDIEAKFGTRRIFIRCEAMTSADGIISGLAAALDITADNRSDLLRSVVQYLRETKAPILLVLDNFETPWDSADQDAVEETLGHLDTVEHLSFVVTMRGTKRPGCVKWSQPALTSLDPVGLLAARMIYLENGGQDGEGLDHLLRFLDGLPLAIVLLAYHGQNCSPTELSLAYEAERTELLNRGRRTRLTSLEVSISFTLNSQTMEEEPNALEALRLLSLLPDGVEIEELPGVFPNLARRGSAIRTLQDTALLSRYGSRYKVLAPIREYIQAAQEPAGPLLLDVRSYYFAIPVDQLNGWFQNPQDFDLVQRITQVYGNIRTIMIHALSRSELSHHLFSALKSLSLVAQMSIYSADCLQLLDAAVASAQGLPAFKGELHSMWKLKSIVHQIRHEREAAAVADAAIAALEEAAGGESETELQVMSSGLSTQPKDTYSLAKWHRNKGNLGAAIRLYTEARHAYEQNDDKYWVAWCCQDLGHTYGAAGQLVESYEMHLRARTNFLAIGRTVNASACLLAMARAQMDGRDFVKAISLFLDSISAFASLGLDYWAAHSQLGCAICYYEMNMCDQAESKLIPAQAQYEKMKDCTAVATCRKYRARCHCQLGRHHEEQVTLRDAIDYCTRNGLHELAAELRDDRALCEELLVVGSVPSDHASEDVL</sequence>
<accession>A0A167GC24</accession>
<organism evidence="2 3">
    <name type="scientific">Calocera viscosa (strain TUFC12733)</name>
    <dbReference type="NCBI Taxonomy" id="1330018"/>
    <lineage>
        <taxon>Eukaryota</taxon>
        <taxon>Fungi</taxon>
        <taxon>Dikarya</taxon>
        <taxon>Basidiomycota</taxon>
        <taxon>Agaricomycotina</taxon>
        <taxon>Dacrymycetes</taxon>
        <taxon>Dacrymycetales</taxon>
        <taxon>Dacrymycetaceae</taxon>
        <taxon>Calocera</taxon>
    </lineage>
</organism>
<dbReference type="Pfam" id="PF13401">
    <property type="entry name" value="AAA_22"/>
    <property type="match status" value="1"/>
</dbReference>
<dbReference type="PANTHER" id="PTHR47691:SF3">
    <property type="entry name" value="HTH-TYPE TRANSCRIPTIONAL REGULATOR RV0890C-RELATED"/>
    <property type="match status" value="1"/>
</dbReference>
<dbReference type="EMBL" id="KV417343">
    <property type="protein sequence ID" value="KZO90395.1"/>
    <property type="molecule type" value="Genomic_DNA"/>
</dbReference>
<dbReference type="Gene3D" id="3.40.50.300">
    <property type="entry name" value="P-loop containing nucleotide triphosphate hydrolases"/>
    <property type="match status" value="1"/>
</dbReference>
<dbReference type="InterPro" id="IPR049945">
    <property type="entry name" value="AAA_22"/>
</dbReference>